<evidence type="ECO:0000256" key="3">
    <source>
        <dbReference type="ARBA" id="ARBA00022679"/>
    </source>
</evidence>
<dbReference type="RefSeq" id="WP_061523995.1">
    <property type="nucleotide sequence ID" value="NZ_JRHX01000030.1"/>
</dbReference>
<feature type="binding site" evidence="9">
    <location>
        <position position="305"/>
    </location>
    <ligand>
        <name>[4Fe-4S] cluster</name>
        <dbReference type="ChEBI" id="CHEBI:49883"/>
        <label>1</label>
    </ligand>
</feature>
<sequence length="330" mass="37571">MDLKSSITLGEKLRGADKLARIPVKIISTEKIPQKPEWIRSKISHPEEIQRIKDLLRQQKLHTVCEEAACPNLPECFGGGTATFMIMGDICTRRCPFCDVAHGRPKALDQDEPKHLAETVKNLNLKYVVITSVDRDDLKDGGAQHFADCIKEIRLSSPNTLIEILVPDFRGRLDLALEILRETPPDVFNHNIETVPRLYRAMRPGSNYQHSLELLKKFKKLRPDIATKCGLMVGLGEVEAEVIVLLNDLSDHLVDYVTIGQYLQPSKSHAPIQRFVSLKEFEHYQTHGQLLGFKNIWSAPMVRSSYFADRQYKGEPVPQPFKRENILKND</sequence>
<proteinExistence type="inferred from homology"/>
<keyword evidence="7 9" id="KW-0411">Iron-sulfur</keyword>
<dbReference type="GO" id="GO:0005737">
    <property type="term" value="C:cytoplasm"/>
    <property type="evidence" value="ECO:0007669"/>
    <property type="project" value="UniProtKB-SubCell"/>
</dbReference>
<dbReference type="EC" id="2.8.1.8" evidence="9"/>
<dbReference type="NCBIfam" id="NF004019">
    <property type="entry name" value="PRK05481.1"/>
    <property type="match status" value="1"/>
</dbReference>
<dbReference type="PROSITE" id="PS51918">
    <property type="entry name" value="RADICAL_SAM"/>
    <property type="match status" value="1"/>
</dbReference>
<dbReference type="SFLD" id="SFLDG01058">
    <property type="entry name" value="lipoyl_synthase_like"/>
    <property type="match status" value="1"/>
</dbReference>
<evidence type="ECO:0000256" key="2">
    <source>
        <dbReference type="ARBA" id="ARBA00022490"/>
    </source>
</evidence>
<comment type="cofactor">
    <cofactor evidence="9">
        <name>[4Fe-4S] cluster</name>
        <dbReference type="ChEBI" id="CHEBI:49883"/>
    </cofactor>
    <text evidence="9">Binds 2 [4Fe-4S] clusters per subunit. One cluster is coordinated with 3 cysteines and an exchangeable S-adenosyl-L-methionine.</text>
</comment>
<dbReference type="Proteomes" id="UP000075544">
    <property type="component" value="Unassembled WGS sequence"/>
</dbReference>
<keyword evidence="3 9" id="KW-0808">Transferase</keyword>
<keyword evidence="5 9" id="KW-0479">Metal-binding</keyword>
<dbReference type="InterPro" id="IPR013785">
    <property type="entry name" value="Aldolase_TIM"/>
</dbReference>
<accession>A0A150HXZ9</accession>
<dbReference type="SMART" id="SM00729">
    <property type="entry name" value="Elp3"/>
    <property type="match status" value="1"/>
</dbReference>
<dbReference type="PIRSF" id="PIRSF005963">
    <property type="entry name" value="Lipoyl_synth"/>
    <property type="match status" value="1"/>
</dbReference>
<feature type="binding site" evidence="9">
    <location>
        <position position="76"/>
    </location>
    <ligand>
        <name>[4Fe-4S] cluster</name>
        <dbReference type="ChEBI" id="CHEBI:49883"/>
        <label>1</label>
    </ligand>
</feature>
<dbReference type="PANTHER" id="PTHR10949">
    <property type="entry name" value="LIPOYL SYNTHASE"/>
    <property type="match status" value="1"/>
</dbReference>
<dbReference type="FunFam" id="3.20.20.70:FF:000040">
    <property type="entry name" value="Lipoyl synthase"/>
    <property type="match status" value="1"/>
</dbReference>
<feature type="domain" description="Radical SAM core" evidence="10">
    <location>
        <begin position="77"/>
        <end position="294"/>
    </location>
</feature>
<dbReference type="GO" id="GO:0046872">
    <property type="term" value="F:metal ion binding"/>
    <property type="evidence" value="ECO:0007669"/>
    <property type="project" value="UniProtKB-KW"/>
</dbReference>
<comment type="function">
    <text evidence="9">Catalyzes the radical-mediated insertion of two sulfur atoms into the C-6 and C-8 positions of the octanoyl moiety bound to the lipoyl domains of lipoate-dependent enzymes, thereby converting the octanoylated domains into lipoylated derivatives.</text>
</comment>
<dbReference type="SFLD" id="SFLDS00029">
    <property type="entry name" value="Radical_SAM"/>
    <property type="match status" value="1"/>
</dbReference>
<dbReference type="AlphaFoldDB" id="A0A150HXZ9"/>
<dbReference type="Gene3D" id="3.20.20.70">
    <property type="entry name" value="Aldolase class I"/>
    <property type="match status" value="1"/>
</dbReference>
<dbReference type="SFLD" id="SFLDF00271">
    <property type="entry name" value="lipoyl_synthase"/>
    <property type="match status" value="1"/>
</dbReference>
<dbReference type="InterPro" id="IPR058240">
    <property type="entry name" value="rSAM_sf"/>
</dbReference>
<dbReference type="Pfam" id="PF16881">
    <property type="entry name" value="LIAS_N"/>
    <property type="match status" value="1"/>
</dbReference>
<evidence type="ECO:0000256" key="9">
    <source>
        <dbReference type="HAMAP-Rule" id="MF_00206"/>
    </source>
</evidence>
<dbReference type="NCBIfam" id="NF009544">
    <property type="entry name" value="PRK12928.1"/>
    <property type="match status" value="1"/>
</dbReference>
<feature type="binding site" evidence="9">
    <location>
        <position position="95"/>
    </location>
    <ligand>
        <name>[4Fe-4S] cluster</name>
        <dbReference type="ChEBI" id="CHEBI:49883"/>
        <label>2</label>
        <note>4Fe-4S-S-AdoMet</note>
    </ligand>
</feature>
<evidence type="ECO:0000259" key="10">
    <source>
        <dbReference type="PROSITE" id="PS51918"/>
    </source>
</evidence>
<evidence type="ECO:0000256" key="8">
    <source>
        <dbReference type="ARBA" id="ARBA00047326"/>
    </source>
</evidence>
<evidence type="ECO:0000313" key="11">
    <source>
        <dbReference type="EMBL" id="KXZ72066.1"/>
    </source>
</evidence>
<dbReference type="GO" id="GO:0051539">
    <property type="term" value="F:4 iron, 4 sulfur cluster binding"/>
    <property type="evidence" value="ECO:0007669"/>
    <property type="project" value="UniProtKB-UniRule"/>
</dbReference>
<dbReference type="EMBL" id="JRHX01000030">
    <property type="protein sequence ID" value="KXZ72066.1"/>
    <property type="molecule type" value="Genomic_DNA"/>
</dbReference>
<name>A0A150HXZ9_9GAMM</name>
<dbReference type="Pfam" id="PF04055">
    <property type="entry name" value="Radical_SAM"/>
    <property type="match status" value="1"/>
</dbReference>
<dbReference type="InterPro" id="IPR007197">
    <property type="entry name" value="rSAM"/>
</dbReference>
<evidence type="ECO:0000313" key="12">
    <source>
        <dbReference type="Proteomes" id="UP000075544"/>
    </source>
</evidence>
<dbReference type="GO" id="GO:0016992">
    <property type="term" value="F:lipoate synthase activity"/>
    <property type="evidence" value="ECO:0007669"/>
    <property type="project" value="UniProtKB-UniRule"/>
</dbReference>
<dbReference type="InterPro" id="IPR031691">
    <property type="entry name" value="LIAS_N"/>
</dbReference>
<comment type="subcellular location">
    <subcellularLocation>
        <location evidence="9">Cytoplasm</location>
    </subcellularLocation>
</comment>
<evidence type="ECO:0000256" key="5">
    <source>
        <dbReference type="ARBA" id="ARBA00022723"/>
    </source>
</evidence>
<comment type="caution">
    <text evidence="11">The sequence shown here is derived from an EMBL/GenBank/DDBJ whole genome shotgun (WGS) entry which is preliminary data.</text>
</comment>
<feature type="binding site" evidence="9">
    <location>
        <position position="65"/>
    </location>
    <ligand>
        <name>[4Fe-4S] cluster</name>
        <dbReference type="ChEBI" id="CHEBI:49883"/>
        <label>1</label>
    </ligand>
</feature>
<dbReference type="PANTHER" id="PTHR10949:SF0">
    <property type="entry name" value="LIPOYL SYNTHASE, MITOCHONDRIAL"/>
    <property type="match status" value="1"/>
</dbReference>
<dbReference type="NCBIfam" id="TIGR00510">
    <property type="entry name" value="lipA"/>
    <property type="match status" value="1"/>
</dbReference>
<dbReference type="InterPro" id="IPR003698">
    <property type="entry name" value="Lipoyl_synth"/>
</dbReference>
<reference evidence="11 12" key="1">
    <citation type="journal article" date="2016" name="Sci. Rep.">
        <title>Genomic and phenotypic characterization of the species Acinetobacter venetianus.</title>
        <authorList>
            <person name="Fondi M."/>
            <person name="Maida I."/>
            <person name="Perrin E."/>
            <person name="Orlandini V."/>
            <person name="La Torre L."/>
            <person name="Bosi E."/>
            <person name="Negroni A."/>
            <person name="Zanaroli G."/>
            <person name="Fava F."/>
            <person name="Decorosi F."/>
            <person name="Giovannetti L."/>
            <person name="Viti C."/>
            <person name="Vaneechoutte M."/>
            <person name="Dijkshoorn L."/>
            <person name="Fani R."/>
        </authorList>
    </citation>
    <scope>NUCLEOTIDE SEQUENCE [LARGE SCALE GENOMIC DNA]</scope>
    <source>
        <strain evidence="11 12">LUH13518</strain>
    </source>
</reference>
<feature type="binding site" evidence="9">
    <location>
        <position position="98"/>
    </location>
    <ligand>
        <name>[4Fe-4S] cluster</name>
        <dbReference type="ChEBI" id="CHEBI:49883"/>
        <label>2</label>
        <note>4Fe-4S-S-AdoMet</note>
    </ligand>
</feature>
<keyword evidence="6 9" id="KW-0408">Iron</keyword>
<feature type="binding site" evidence="9">
    <location>
        <position position="91"/>
    </location>
    <ligand>
        <name>[4Fe-4S] cluster</name>
        <dbReference type="ChEBI" id="CHEBI:49883"/>
        <label>2</label>
        <note>4Fe-4S-S-AdoMet</note>
    </ligand>
</feature>
<dbReference type="SUPFAM" id="SSF102114">
    <property type="entry name" value="Radical SAM enzymes"/>
    <property type="match status" value="1"/>
</dbReference>
<evidence type="ECO:0000256" key="6">
    <source>
        <dbReference type="ARBA" id="ARBA00023004"/>
    </source>
</evidence>
<organism evidence="11 12">
    <name type="scientific">Acinetobacter venetianus</name>
    <dbReference type="NCBI Taxonomy" id="52133"/>
    <lineage>
        <taxon>Bacteria</taxon>
        <taxon>Pseudomonadati</taxon>
        <taxon>Pseudomonadota</taxon>
        <taxon>Gammaproteobacteria</taxon>
        <taxon>Moraxellales</taxon>
        <taxon>Moraxellaceae</taxon>
        <taxon>Acinetobacter</taxon>
    </lineage>
</organism>
<dbReference type="InterPro" id="IPR006638">
    <property type="entry name" value="Elp3/MiaA/NifB-like_rSAM"/>
</dbReference>
<comment type="catalytic activity">
    <reaction evidence="8 9">
        <text>[[Fe-S] cluster scaffold protein carrying a second [4Fe-4S](2+) cluster] + N(6)-octanoyl-L-lysyl-[protein] + 2 oxidized [2Fe-2S]-[ferredoxin] + 2 S-adenosyl-L-methionine + 4 H(+) = [[Fe-S] cluster scaffold protein] + N(6)-[(R)-dihydrolipoyl]-L-lysyl-[protein] + 4 Fe(3+) + 2 hydrogen sulfide + 2 5'-deoxyadenosine + 2 L-methionine + 2 reduced [2Fe-2S]-[ferredoxin]</text>
        <dbReference type="Rhea" id="RHEA:16585"/>
        <dbReference type="Rhea" id="RHEA-COMP:9928"/>
        <dbReference type="Rhea" id="RHEA-COMP:10000"/>
        <dbReference type="Rhea" id="RHEA-COMP:10001"/>
        <dbReference type="Rhea" id="RHEA-COMP:10475"/>
        <dbReference type="Rhea" id="RHEA-COMP:14568"/>
        <dbReference type="Rhea" id="RHEA-COMP:14569"/>
        <dbReference type="ChEBI" id="CHEBI:15378"/>
        <dbReference type="ChEBI" id="CHEBI:17319"/>
        <dbReference type="ChEBI" id="CHEBI:29034"/>
        <dbReference type="ChEBI" id="CHEBI:29919"/>
        <dbReference type="ChEBI" id="CHEBI:33722"/>
        <dbReference type="ChEBI" id="CHEBI:33737"/>
        <dbReference type="ChEBI" id="CHEBI:33738"/>
        <dbReference type="ChEBI" id="CHEBI:57844"/>
        <dbReference type="ChEBI" id="CHEBI:59789"/>
        <dbReference type="ChEBI" id="CHEBI:78809"/>
        <dbReference type="ChEBI" id="CHEBI:83100"/>
        <dbReference type="EC" id="2.8.1.8"/>
    </reaction>
</comment>
<keyword evidence="1 9" id="KW-0004">4Fe-4S</keyword>
<keyword evidence="2 9" id="KW-0963">Cytoplasm</keyword>
<dbReference type="HAMAP" id="MF_00206">
    <property type="entry name" value="Lipoyl_synth"/>
    <property type="match status" value="1"/>
</dbReference>
<evidence type="ECO:0000256" key="4">
    <source>
        <dbReference type="ARBA" id="ARBA00022691"/>
    </source>
</evidence>
<evidence type="ECO:0000256" key="1">
    <source>
        <dbReference type="ARBA" id="ARBA00022485"/>
    </source>
</evidence>
<dbReference type="GO" id="GO:0009249">
    <property type="term" value="P:protein lipoylation"/>
    <property type="evidence" value="ECO:0007669"/>
    <property type="project" value="UniProtKB-UniRule"/>
</dbReference>
<evidence type="ECO:0000256" key="7">
    <source>
        <dbReference type="ARBA" id="ARBA00023014"/>
    </source>
</evidence>
<gene>
    <name evidence="11" type="primary">lipA_1</name>
    <name evidence="9" type="synonym">lipA</name>
    <name evidence="11" type="ORF">AVENLUH13518_00677</name>
</gene>
<comment type="similarity">
    <text evidence="9">Belongs to the radical SAM superfamily. Lipoyl synthase family.</text>
</comment>
<keyword evidence="4 9" id="KW-0949">S-adenosyl-L-methionine</keyword>
<protein>
    <recommendedName>
        <fullName evidence="9">Lipoyl synthase</fullName>
        <ecNumber evidence="9">2.8.1.8</ecNumber>
    </recommendedName>
    <alternativeName>
        <fullName evidence="9">Lip-syn</fullName>
        <shortName evidence="9">LS</shortName>
    </alternativeName>
    <alternativeName>
        <fullName evidence="9">Lipoate synthase</fullName>
    </alternativeName>
    <alternativeName>
        <fullName evidence="9">Lipoic acid synthase</fullName>
    </alternativeName>
    <alternativeName>
        <fullName evidence="9">Sulfur insertion protein LipA</fullName>
    </alternativeName>
</protein>
<feature type="binding site" evidence="9">
    <location>
        <position position="70"/>
    </location>
    <ligand>
        <name>[4Fe-4S] cluster</name>
        <dbReference type="ChEBI" id="CHEBI:49883"/>
        <label>1</label>
    </ligand>
</feature>
<comment type="pathway">
    <text evidence="9">Protein modification; protein lipoylation via endogenous pathway; protein N(6)-(lipoyl)lysine from octanoyl-[acyl-carrier-protein]: step 2/2.</text>
</comment>
<dbReference type="PATRIC" id="fig|52133.19.peg.698"/>
<dbReference type="UniPathway" id="UPA00538">
    <property type="reaction ID" value="UER00593"/>
</dbReference>